<dbReference type="InterPro" id="IPR017946">
    <property type="entry name" value="PLC-like_Pdiesterase_TIM-brl"/>
</dbReference>
<dbReference type="InterPro" id="IPR030395">
    <property type="entry name" value="GP_PDE_dom"/>
</dbReference>
<keyword evidence="3" id="KW-1185">Reference proteome</keyword>
<comment type="caution">
    <text evidence="2">The sequence shown here is derived from an EMBL/GenBank/DDBJ whole genome shotgun (WGS) entry which is preliminary data.</text>
</comment>
<dbReference type="Gene3D" id="3.20.20.190">
    <property type="entry name" value="Phosphatidylinositol (PI) phosphodiesterase"/>
    <property type="match status" value="1"/>
</dbReference>
<reference evidence="2" key="1">
    <citation type="submission" date="2021-01" db="EMBL/GenBank/DDBJ databases">
        <title>Lacisediminihabitans sp. nov. strain G11-30, isolated from Antarctic Soil.</title>
        <authorList>
            <person name="Li J."/>
        </authorList>
    </citation>
    <scope>NUCLEOTIDE SEQUENCE</scope>
    <source>
        <strain evidence="2">G11-30</strain>
    </source>
</reference>
<organism evidence="2 3">
    <name type="scientific">Lacisediminihabitans changchengi</name>
    <dbReference type="NCBI Taxonomy" id="2787634"/>
    <lineage>
        <taxon>Bacteria</taxon>
        <taxon>Bacillati</taxon>
        <taxon>Actinomycetota</taxon>
        <taxon>Actinomycetes</taxon>
        <taxon>Micrococcales</taxon>
        <taxon>Microbacteriaceae</taxon>
        <taxon>Lacisediminihabitans</taxon>
    </lineage>
</organism>
<dbReference type="EMBL" id="JAEPES010000001">
    <property type="protein sequence ID" value="MBK4346295.1"/>
    <property type="molecule type" value="Genomic_DNA"/>
</dbReference>
<dbReference type="PANTHER" id="PTHR46211:SF1">
    <property type="entry name" value="GLYCEROPHOSPHODIESTER PHOSPHODIESTERASE, CYTOPLASMIC"/>
    <property type="match status" value="1"/>
</dbReference>
<dbReference type="Pfam" id="PF03009">
    <property type="entry name" value="GDPD"/>
    <property type="match status" value="1"/>
</dbReference>
<evidence type="ECO:0000313" key="3">
    <source>
        <dbReference type="Proteomes" id="UP000636458"/>
    </source>
</evidence>
<dbReference type="PROSITE" id="PS51704">
    <property type="entry name" value="GP_PDE"/>
    <property type="match status" value="1"/>
</dbReference>
<dbReference type="AlphaFoldDB" id="A0A934SNW4"/>
<evidence type="ECO:0000259" key="1">
    <source>
        <dbReference type="PROSITE" id="PS51704"/>
    </source>
</evidence>
<dbReference type="PANTHER" id="PTHR46211">
    <property type="entry name" value="GLYCEROPHOSPHORYL DIESTER PHOSPHODIESTERASE"/>
    <property type="match status" value="1"/>
</dbReference>
<dbReference type="RefSeq" id="WP_200554643.1">
    <property type="nucleotide sequence ID" value="NZ_JAEPES010000001.1"/>
</dbReference>
<dbReference type="CDD" id="cd08556">
    <property type="entry name" value="GDPD"/>
    <property type="match status" value="1"/>
</dbReference>
<protein>
    <submittedName>
        <fullName evidence="2">Glycerophosphodiester phosphodiesterase</fullName>
    </submittedName>
</protein>
<dbReference type="GO" id="GO:0006629">
    <property type="term" value="P:lipid metabolic process"/>
    <property type="evidence" value="ECO:0007669"/>
    <property type="project" value="InterPro"/>
</dbReference>
<feature type="domain" description="GP-PDE" evidence="1">
    <location>
        <begin position="2"/>
        <end position="225"/>
    </location>
</feature>
<gene>
    <name evidence="2" type="ORF">IV501_01490</name>
</gene>
<dbReference type="GO" id="GO:0008081">
    <property type="term" value="F:phosphoric diester hydrolase activity"/>
    <property type="evidence" value="ECO:0007669"/>
    <property type="project" value="InterPro"/>
</dbReference>
<dbReference type="Proteomes" id="UP000636458">
    <property type="component" value="Unassembled WGS sequence"/>
</dbReference>
<proteinExistence type="predicted"/>
<dbReference type="SUPFAM" id="SSF51695">
    <property type="entry name" value="PLC-like phosphodiesterases"/>
    <property type="match status" value="1"/>
</dbReference>
<name>A0A934SNW4_9MICO</name>
<accession>A0A934SNW4</accession>
<sequence>MTITIAHRGAPMLARENTLDSIAAAAACGADWVEIDIKLTSDGVPVVLHDQTLERLWDDPRPVIRVPVDELPGRAGGNGLMIPTLDEALAVAGKLSVALMIDVASVAEADAGLDAVEARNVAGGGIFTGSPDALARVRERSSDATIALSWEEPDLPDDSTFGRIAPQYFNQVHDLVTGDLVRWIHDRGMFASTYTVDDAEMMRRLMSFGIDAIISNDIEMLMRERAAARSTGGTHD</sequence>
<evidence type="ECO:0000313" key="2">
    <source>
        <dbReference type="EMBL" id="MBK4346295.1"/>
    </source>
</evidence>